<dbReference type="GO" id="GO:1990904">
    <property type="term" value="C:ribonucleoprotein complex"/>
    <property type="evidence" value="ECO:0007669"/>
    <property type="project" value="UniProtKB-KW"/>
</dbReference>
<organism evidence="8 9">
    <name type="scientific">Micavibrio aeruginosavorus</name>
    <dbReference type="NCBI Taxonomy" id="349221"/>
    <lineage>
        <taxon>Bacteria</taxon>
        <taxon>Pseudomonadati</taxon>
        <taxon>Bdellovibrionota</taxon>
        <taxon>Bdellovibrionia</taxon>
        <taxon>Bdellovibrionales</taxon>
        <taxon>Pseudobdellovibrionaceae</taxon>
        <taxon>Micavibrio</taxon>
    </lineage>
</organism>
<dbReference type="GO" id="GO:0003735">
    <property type="term" value="F:structural constituent of ribosome"/>
    <property type="evidence" value="ECO:0007669"/>
    <property type="project" value="InterPro"/>
</dbReference>
<dbReference type="AlphaFoldDB" id="A0A2W4ZCY2"/>
<feature type="region of interest" description="Disordered" evidence="7">
    <location>
        <begin position="1"/>
        <end position="52"/>
    </location>
</feature>
<feature type="compositionally biased region" description="Basic residues" evidence="7">
    <location>
        <begin position="1"/>
        <end position="14"/>
    </location>
</feature>
<dbReference type="InterPro" id="IPR037229">
    <property type="entry name" value="Ribosomal_bL35_sf"/>
</dbReference>
<evidence type="ECO:0000256" key="3">
    <source>
        <dbReference type="ARBA" id="ARBA00023274"/>
    </source>
</evidence>
<evidence type="ECO:0000256" key="5">
    <source>
        <dbReference type="HAMAP-Rule" id="MF_00514"/>
    </source>
</evidence>
<dbReference type="PRINTS" id="PR00064">
    <property type="entry name" value="RIBOSOMALL35"/>
</dbReference>
<comment type="caution">
    <text evidence="8">The sequence shown here is derived from an EMBL/GenBank/DDBJ whole genome shotgun (WGS) entry which is preliminary data.</text>
</comment>
<protein>
    <recommendedName>
        <fullName evidence="4 5">Large ribosomal subunit protein bL35</fullName>
    </recommendedName>
</protein>
<dbReference type="InterPro" id="IPR021137">
    <property type="entry name" value="Ribosomal_bL35-like"/>
</dbReference>
<keyword evidence="3 5" id="KW-0687">Ribonucleoprotein</keyword>
<dbReference type="SUPFAM" id="SSF143034">
    <property type="entry name" value="L35p-like"/>
    <property type="match status" value="1"/>
</dbReference>
<dbReference type="PROSITE" id="PS00936">
    <property type="entry name" value="RIBOSOMAL_L35"/>
    <property type="match status" value="1"/>
</dbReference>
<dbReference type="EMBL" id="QFNK01000410">
    <property type="protein sequence ID" value="PZO77779.1"/>
    <property type="molecule type" value="Genomic_DNA"/>
</dbReference>
<evidence type="ECO:0000256" key="7">
    <source>
        <dbReference type="SAM" id="MobiDB-lite"/>
    </source>
</evidence>
<dbReference type="Pfam" id="PF01632">
    <property type="entry name" value="Ribosomal_L35p"/>
    <property type="match status" value="1"/>
</dbReference>
<gene>
    <name evidence="5" type="primary">rpmI</name>
    <name evidence="8" type="ORF">DI626_12205</name>
</gene>
<dbReference type="GO" id="GO:0006412">
    <property type="term" value="P:translation"/>
    <property type="evidence" value="ECO:0007669"/>
    <property type="project" value="UniProtKB-UniRule"/>
</dbReference>
<dbReference type="Proteomes" id="UP000249557">
    <property type="component" value="Unassembled WGS sequence"/>
</dbReference>
<dbReference type="HAMAP" id="MF_00514">
    <property type="entry name" value="Ribosomal_bL35"/>
    <property type="match status" value="1"/>
</dbReference>
<evidence type="ECO:0000256" key="2">
    <source>
        <dbReference type="ARBA" id="ARBA00022980"/>
    </source>
</evidence>
<evidence type="ECO:0000256" key="1">
    <source>
        <dbReference type="ARBA" id="ARBA00006598"/>
    </source>
</evidence>
<accession>A0A2W4ZCY2</accession>
<dbReference type="InterPro" id="IPR018265">
    <property type="entry name" value="Ribosomal_bL35_CS"/>
</dbReference>
<dbReference type="GO" id="GO:0005840">
    <property type="term" value="C:ribosome"/>
    <property type="evidence" value="ECO:0007669"/>
    <property type="project" value="UniProtKB-KW"/>
</dbReference>
<dbReference type="InterPro" id="IPR001706">
    <property type="entry name" value="Ribosomal_bL35"/>
</dbReference>
<evidence type="ECO:0000313" key="9">
    <source>
        <dbReference type="Proteomes" id="UP000249557"/>
    </source>
</evidence>
<dbReference type="FunFam" id="4.10.410.60:FF:000001">
    <property type="entry name" value="50S ribosomal protein L35"/>
    <property type="match status" value="1"/>
</dbReference>
<dbReference type="Gene3D" id="4.10.410.60">
    <property type="match status" value="1"/>
</dbReference>
<feature type="compositionally biased region" description="Basic residues" evidence="7">
    <location>
        <begin position="22"/>
        <end position="44"/>
    </location>
</feature>
<sequence length="83" mass="9053">MPKMKTKSSAKKRFSLTSSGKVKFKQASKGHRLMQKPKSMKRKAKGTDTMAPGDAAKVIKSFMPYCRASKTTTKAKAQAEGGK</sequence>
<evidence type="ECO:0000256" key="6">
    <source>
        <dbReference type="RuleBase" id="RU000568"/>
    </source>
</evidence>
<keyword evidence="2 5" id="KW-0689">Ribosomal protein</keyword>
<evidence type="ECO:0000313" key="8">
    <source>
        <dbReference type="EMBL" id="PZO77779.1"/>
    </source>
</evidence>
<reference evidence="8 9" key="1">
    <citation type="submission" date="2017-08" db="EMBL/GenBank/DDBJ databases">
        <title>Infants hospitalized years apart are colonized by the same room-sourced microbial strains.</title>
        <authorList>
            <person name="Brooks B."/>
            <person name="Olm M.R."/>
            <person name="Firek B.A."/>
            <person name="Baker R."/>
            <person name="Thomas B.C."/>
            <person name="Morowitz M.J."/>
            <person name="Banfield J.F."/>
        </authorList>
    </citation>
    <scope>NUCLEOTIDE SEQUENCE [LARGE SCALE GENOMIC DNA]</scope>
    <source>
        <strain evidence="8">S2_018_000_R2_104</strain>
    </source>
</reference>
<dbReference type="NCBIfam" id="TIGR00001">
    <property type="entry name" value="rpmI_bact"/>
    <property type="match status" value="1"/>
</dbReference>
<name>A0A2W4ZCY2_9BACT</name>
<proteinExistence type="inferred from homology"/>
<evidence type="ECO:0000256" key="4">
    <source>
        <dbReference type="ARBA" id="ARBA00071664"/>
    </source>
</evidence>
<comment type="similarity">
    <text evidence="1 5 6">Belongs to the bacterial ribosomal protein bL35 family.</text>
</comment>